<evidence type="ECO:0000313" key="5">
    <source>
        <dbReference type="EMBL" id="MFC6906018.1"/>
    </source>
</evidence>
<feature type="domain" description="Bacterioopsin transcriptional activator GAF and HTH associated" evidence="4">
    <location>
        <begin position="6"/>
        <end position="139"/>
    </location>
</feature>
<dbReference type="EMBL" id="JBHSXQ010000003">
    <property type="protein sequence ID" value="MFC6906018.1"/>
    <property type="molecule type" value="Genomic_DNA"/>
</dbReference>
<keyword evidence="1" id="KW-0805">Transcription regulation</keyword>
<dbReference type="Proteomes" id="UP001596312">
    <property type="component" value="Unassembled WGS sequence"/>
</dbReference>
<dbReference type="PANTHER" id="PTHR34236:SF1">
    <property type="entry name" value="DIMETHYL SULFOXIDE REDUCTASE TRANSCRIPTIONAL ACTIVATOR"/>
    <property type="match status" value="1"/>
</dbReference>
<evidence type="ECO:0000259" key="3">
    <source>
        <dbReference type="Pfam" id="PF04967"/>
    </source>
</evidence>
<dbReference type="InterPro" id="IPR007050">
    <property type="entry name" value="HTH_bacterioopsin"/>
</dbReference>
<organism evidence="5 6">
    <name type="scientific">Halalkalicoccus tibetensis</name>
    <dbReference type="NCBI Taxonomy" id="175632"/>
    <lineage>
        <taxon>Archaea</taxon>
        <taxon>Methanobacteriati</taxon>
        <taxon>Methanobacteriota</taxon>
        <taxon>Stenosarchaea group</taxon>
        <taxon>Halobacteria</taxon>
        <taxon>Halobacteriales</taxon>
        <taxon>Halococcaceae</taxon>
        <taxon>Halalkalicoccus</taxon>
    </lineage>
</organism>
<protein>
    <submittedName>
        <fullName evidence="5">Helix-turn-helix domain-containing protein</fullName>
    </submittedName>
</protein>
<sequence length="220" mass="25157">MSVIVECTVPTERFALAETLDRIPGMFIEIERLVAQGPDQIMPYFWASRGNHEAFETAARNDPSVHDLVKLDEFNKAVLYRAVWVQNVETVAYAYTETGAVLLNAMGHDREWELQLRFDDENSVSKFSGYVHDNDFEIDITRLYRPSRPFSKSQLALTEAQHETIIAALEGGYYENPRGITRSELAEEFGISQQALSARIRRAHRLIMENVFTITPPDDE</sequence>
<proteinExistence type="predicted"/>
<accession>A0ABD5V6S9</accession>
<name>A0ABD5V6S9_9EURY</name>
<keyword evidence="2" id="KW-0804">Transcription</keyword>
<evidence type="ECO:0000313" key="6">
    <source>
        <dbReference type="Proteomes" id="UP001596312"/>
    </source>
</evidence>
<keyword evidence="6" id="KW-1185">Reference proteome</keyword>
<dbReference type="AlphaFoldDB" id="A0ABD5V6S9"/>
<evidence type="ECO:0000256" key="2">
    <source>
        <dbReference type="ARBA" id="ARBA00023163"/>
    </source>
</evidence>
<dbReference type="Pfam" id="PF15915">
    <property type="entry name" value="BAT"/>
    <property type="match status" value="1"/>
</dbReference>
<dbReference type="InterPro" id="IPR031803">
    <property type="entry name" value="BAT_GAF/HTH-assoc"/>
</dbReference>
<dbReference type="RefSeq" id="WP_340604551.1">
    <property type="nucleotide sequence ID" value="NZ_JBBMXV010000003.1"/>
</dbReference>
<evidence type="ECO:0000259" key="4">
    <source>
        <dbReference type="Pfam" id="PF15915"/>
    </source>
</evidence>
<dbReference type="Pfam" id="PF04967">
    <property type="entry name" value="HTH_10"/>
    <property type="match status" value="1"/>
</dbReference>
<evidence type="ECO:0000256" key="1">
    <source>
        <dbReference type="ARBA" id="ARBA00023015"/>
    </source>
</evidence>
<feature type="domain" description="HTH bat-type" evidence="3">
    <location>
        <begin position="157"/>
        <end position="209"/>
    </location>
</feature>
<gene>
    <name evidence="5" type="ORF">ACFQGH_12535</name>
</gene>
<comment type="caution">
    <text evidence="5">The sequence shown here is derived from an EMBL/GenBank/DDBJ whole genome shotgun (WGS) entry which is preliminary data.</text>
</comment>
<dbReference type="PANTHER" id="PTHR34236">
    <property type="entry name" value="DIMETHYL SULFOXIDE REDUCTASE TRANSCRIPTIONAL ACTIVATOR"/>
    <property type="match status" value="1"/>
</dbReference>
<reference evidence="5 6" key="1">
    <citation type="journal article" date="2019" name="Int. J. Syst. Evol. Microbiol.">
        <title>The Global Catalogue of Microorganisms (GCM) 10K type strain sequencing project: providing services to taxonomists for standard genome sequencing and annotation.</title>
        <authorList>
            <consortium name="The Broad Institute Genomics Platform"/>
            <consortium name="The Broad Institute Genome Sequencing Center for Infectious Disease"/>
            <person name="Wu L."/>
            <person name="Ma J."/>
        </authorList>
    </citation>
    <scope>NUCLEOTIDE SEQUENCE [LARGE SCALE GENOMIC DNA]</scope>
    <source>
        <strain evidence="5 6">CGMCC 1.3240</strain>
    </source>
</reference>